<protein>
    <submittedName>
        <fullName evidence="6">Formyltransferase family protein</fullName>
    </submittedName>
</protein>
<dbReference type="InterPro" id="IPR011034">
    <property type="entry name" value="Formyl_transferase-like_C_sf"/>
</dbReference>
<dbReference type="PANTHER" id="PTHR11138:SF5">
    <property type="entry name" value="METHIONYL-TRNA FORMYLTRANSFERASE, MITOCHONDRIAL"/>
    <property type="match status" value="1"/>
</dbReference>
<dbReference type="GO" id="GO:0004479">
    <property type="term" value="F:methionyl-tRNA formyltransferase activity"/>
    <property type="evidence" value="ECO:0007669"/>
    <property type="project" value="TreeGrafter"/>
</dbReference>
<feature type="domain" description="Formyl transferase N-terminal" evidence="4">
    <location>
        <begin position="56"/>
        <end position="165"/>
    </location>
</feature>
<dbReference type="Gene3D" id="3.40.50.12230">
    <property type="match status" value="1"/>
</dbReference>
<dbReference type="InterPro" id="IPR005793">
    <property type="entry name" value="Formyl_trans_C"/>
</dbReference>
<proteinExistence type="inferred from homology"/>
<evidence type="ECO:0000259" key="4">
    <source>
        <dbReference type="Pfam" id="PF00551"/>
    </source>
</evidence>
<evidence type="ECO:0000256" key="3">
    <source>
        <dbReference type="ARBA" id="ARBA00022917"/>
    </source>
</evidence>
<gene>
    <name evidence="6" type="ORF">ABNO50_00290</name>
</gene>
<accession>A0AAU7QS45</accession>
<keyword evidence="2" id="KW-0808">Transferase</keyword>
<dbReference type="Pfam" id="PF00551">
    <property type="entry name" value="Formyl_trans_N"/>
    <property type="match status" value="1"/>
</dbReference>
<evidence type="ECO:0000256" key="1">
    <source>
        <dbReference type="ARBA" id="ARBA00010699"/>
    </source>
</evidence>
<evidence type="ECO:0000259" key="5">
    <source>
        <dbReference type="Pfam" id="PF02911"/>
    </source>
</evidence>
<sequence>MKKNIIFLTNGNFSIPILNYLNNKYKITGIITNKYLFLKKKKIYNFIINNNINYLYDKYINNKSIILNFLKKNKPDINICISFKYIKKYIYEFPKYGTINLHPSLLPKYIGPNPIRYAILNNEKITGISIIKINNNIDKGKILIQKKIRISKKDSYYSLYNKLSFISIYILYKLLNKIFNNIKIKCLKINSKLYTYTKKNNYNKDCKINWNNKSLYIYNQIRAFYKKPSTWTAILLKNQNIKYINIKKSNYKIKKHLYKNGYIKIHKNKIQIYCKDGYLIIKKCKFINKKQHNMIDFINGFKNLNIIKCI</sequence>
<dbReference type="CDD" id="cd08704">
    <property type="entry name" value="Met_tRNA_FMT_C"/>
    <property type="match status" value="1"/>
</dbReference>
<comment type="similarity">
    <text evidence="1">Belongs to the Fmt family.</text>
</comment>
<dbReference type="EMBL" id="CP157894">
    <property type="protein sequence ID" value="XBT18425.1"/>
    <property type="molecule type" value="Genomic_DNA"/>
</dbReference>
<evidence type="ECO:0000256" key="2">
    <source>
        <dbReference type="ARBA" id="ARBA00022679"/>
    </source>
</evidence>
<dbReference type="InterPro" id="IPR044135">
    <property type="entry name" value="Met-tRNA-FMT_C"/>
</dbReference>
<reference evidence="6" key="1">
    <citation type="submission" date="2024-06" db="EMBL/GenBank/DDBJ databases">
        <title>Diversity, functionality, and evolutionary history of bacterial symbionts in false click beetles (Coleoptera, Throscidae).</title>
        <authorList>
            <person name="Wierz J.C."/>
            <person name="Malm H."/>
            <person name="Kaltenpoth M."/>
            <person name="Engl T."/>
        </authorList>
    </citation>
    <scope>NUCLEOTIDE SEQUENCE</scope>
    <source>
        <strain evidence="6">Tduv</strain>
    </source>
</reference>
<name>A0AAU7QS45_9FLAO</name>
<dbReference type="InterPro" id="IPR002376">
    <property type="entry name" value="Formyl_transf_N"/>
</dbReference>
<dbReference type="AlphaFoldDB" id="A0AAU7QS45"/>
<dbReference type="PANTHER" id="PTHR11138">
    <property type="entry name" value="METHIONYL-TRNA FORMYLTRANSFERASE"/>
    <property type="match status" value="1"/>
</dbReference>
<dbReference type="InterPro" id="IPR036477">
    <property type="entry name" value="Formyl_transf_N_sf"/>
</dbReference>
<organism evidence="6">
    <name type="scientific">Candidatus Shikimatogenerans sp. Tduv</name>
    <dbReference type="NCBI Taxonomy" id="3158567"/>
    <lineage>
        <taxon>Bacteria</taxon>
        <taxon>Pseudomonadati</taxon>
        <taxon>Bacteroidota</taxon>
        <taxon>Flavobacteriia</taxon>
        <taxon>Flavobacteriales</taxon>
        <taxon>Candidatus Shikimatogenerans</taxon>
    </lineage>
</organism>
<evidence type="ECO:0000313" key="6">
    <source>
        <dbReference type="EMBL" id="XBT18425.1"/>
    </source>
</evidence>
<dbReference type="SUPFAM" id="SSF53328">
    <property type="entry name" value="Formyltransferase"/>
    <property type="match status" value="1"/>
</dbReference>
<dbReference type="Pfam" id="PF02911">
    <property type="entry name" value="Formyl_trans_C"/>
    <property type="match status" value="1"/>
</dbReference>
<keyword evidence="3" id="KW-0648">Protein biosynthesis</keyword>
<dbReference type="SUPFAM" id="SSF50486">
    <property type="entry name" value="FMT C-terminal domain-like"/>
    <property type="match status" value="1"/>
</dbReference>
<feature type="domain" description="Formyl transferase C-terminal" evidence="5">
    <location>
        <begin position="204"/>
        <end position="301"/>
    </location>
</feature>